<evidence type="ECO:0000313" key="3">
    <source>
        <dbReference type="Proteomes" id="UP001239795"/>
    </source>
</evidence>
<reference evidence="2 3" key="1">
    <citation type="submission" date="2016-10" db="EMBL/GenBank/DDBJ databases">
        <title>The genome sequence of Colletotrichum fioriniae PJ7.</title>
        <authorList>
            <person name="Baroncelli R."/>
        </authorList>
    </citation>
    <scope>NUCLEOTIDE SEQUENCE [LARGE SCALE GENOMIC DNA]</scope>
    <source>
        <strain evidence="2">Col 31</strain>
    </source>
</reference>
<gene>
    <name evidence="2" type="ORF">CMEL01_13849</name>
</gene>
<accession>A0AAI9UQP7</accession>
<organism evidence="2 3">
    <name type="scientific">Colletotrichum melonis</name>
    <dbReference type="NCBI Taxonomy" id="1209925"/>
    <lineage>
        <taxon>Eukaryota</taxon>
        <taxon>Fungi</taxon>
        <taxon>Dikarya</taxon>
        <taxon>Ascomycota</taxon>
        <taxon>Pezizomycotina</taxon>
        <taxon>Sordariomycetes</taxon>
        <taxon>Hypocreomycetidae</taxon>
        <taxon>Glomerellales</taxon>
        <taxon>Glomerellaceae</taxon>
        <taxon>Colletotrichum</taxon>
        <taxon>Colletotrichum acutatum species complex</taxon>
    </lineage>
</organism>
<feature type="region of interest" description="Disordered" evidence="1">
    <location>
        <begin position="20"/>
        <end position="55"/>
    </location>
</feature>
<evidence type="ECO:0000256" key="1">
    <source>
        <dbReference type="SAM" id="MobiDB-lite"/>
    </source>
</evidence>
<dbReference type="AlphaFoldDB" id="A0AAI9UQP7"/>
<dbReference type="Proteomes" id="UP001239795">
    <property type="component" value="Unassembled WGS sequence"/>
</dbReference>
<proteinExistence type="predicted"/>
<dbReference type="EMBL" id="MLGG01000008">
    <property type="protein sequence ID" value="KAK1462738.1"/>
    <property type="molecule type" value="Genomic_DNA"/>
</dbReference>
<evidence type="ECO:0000313" key="2">
    <source>
        <dbReference type="EMBL" id="KAK1462738.1"/>
    </source>
</evidence>
<sequence>MAGRLRDYVPAHPQVELHVAAGNAESPDDRNAALPPHSKGRRQKPSCEPNQPSLVSSSLRFIQPPSVFFPQPWVHDVDGSLQLACLLVTSHLFVPSLVPIFPTSSPHIPVDDAHANVHHASDLDALLNPLFSRAQPLYPARRLLVHSDWKPVPGPRFGQSLGNRAAPEASINIIIITPAIFDDHCGAPTESCAALLPGKSFARRPCSTVYVEKDGHPWHRLANWLTFQKV</sequence>
<protein>
    <submittedName>
        <fullName evidence="2">Uncharacterized protein</fullName>
    </submittedName>
</protein>
<name>A0AAI9UQP7_9PEZI</name>
<keyword evidence="3" id="KW-1185">Reference proteome</keyword>
<comment type="caution">
    <text evidence="2">The sequence shown here is derived from an EMBL/GenBank/DDBJ whole genome shotgun (WGS) entry which is preliminary data.</text>
</comment>